<gene>
    <name evidence="1" type="ORF">I7I51_03745</name>
</gene>
<evidence type="ECO:0000313" key="2">
    <source>
        <dbReference type="Proteomes" id="UP000663671"/>
    </source>
</evidence>
<accession>A0A8A1M513</accession>
<dbReference type="VEuPathDB" id="FungiDB:I7I51_03745"/>
<sequence length="302" mass="34738">MYHMYGDPLLGLPRIIVTSFHVSTPTPSIVINVHLKNLPVKAPPNILMTPHLRPQLRLTLRIILPLQKRRINLPLFLRLLTTTTTTTAAQQTNLQKLVPQPPHRLIFRQIPPHPLEKRHAKPLCRPRLHYDSRLPRLVSDIQLRRKLHLFPSISYPSRRLRAYTAISQKVGRIAQRNFIFGRLWQTEQLRDHVDEVCDDVFRDAVVGYVEKSDGDKGIVEFPEEGGFCRGGVGEGEPPQPTERIVAGHNDFYLPEWRREESSAMHFTARHWLRGQSPAMPKVISESFNSTLAEHSIEAKLSR</sequence>
<dbReference type="Proteomes" id="UP000663671">
    <property type="component" value="Chromosome 5"/>
</dbReference>
<protein>
    <submittedName>
        <fullName evidence="1">Uncharacterized protein</fullName>
    </submittedName>
</protein>
<proteinExistence type="predicted"/>
<reference evidence="1" key="1">
    <citation type="submission" date="2021-01" db="EMBL/GenBank/DDBJ databases">
        <title>Chromosome-level genome assembly of a human fungal pathogen reveals clustering of transcriptionally co-regulated genes.</title>
        <authorList>
            <person name="Voorhies M."/>
            <person name="Cohen S."/>
            <person name="Shea T.P."/>
            <person name="Petrus S."/>
            <person name="Munoz J.F."/>
            <person name="Poplawski S."/>
            <person name="Goldman W.E."/>
            <person name="Michael T."/>
            <person name="Cuomo C.A."/>
            <person name="Sil A."/>
            <person name="Beyhan S."/>
        </authorList>
    </citation>
    <scope>NUCLEOTIDE SEQUENCE</scope>
    <source>
        <strain evidence="1">WU24</strain>
    </source>
</reference>
<name>A0A8A1M513_AJECA</name>
<dbReference type="EMBL" id="CP069111">
    <property type="protein sequence ID" value="QSS61568.1"/>
    <property type="molecule type" value="Genomic_DNA"/>
</dbReference>
<organism evidence="1 2">
    <name type="scientific">Ajellomyces capsulatus</name>
    <name type="common">Darling's disease fungus</name>
    <name type="synonym">Histoplasma capsulatum</name>
    <dbReference type="NCBI Taxonomy" id="5037"/>
    <lineage>
        <taxon>Eukaryota</taxon>
        <taxon>Fungi</taxon>
        <taxon>Dikarya</taxon>
        <taxon>Ascomycota</taxon>
        <taxon>Pezizomycotina</taxon>
        <taxon>Eurotiomycetes</taxon>
        <taxon>Eurotiomycetidae</taxon>
        <taxon>Onygenales</taxon>
        <taxon>Ajellomycetaceae</taxon>
        <taxon>Histoplasma</taxon>
    </lineage>
</organism>
<dbReference type="AlphaFoldDB" id="A0A8A1M513"/>
<evidence type="ECO:0000313" key="1">
    <source>
        <dbReference type="EMBL" id="QSS61568.1"/>
    </source>
</evidence>